<dbReference type="GeneID" id="103706728"/>
<evidence type="ECO:0000313" key="11">
    <source>
        <dbReference type="RefSeq" id="XP_017698180.1"/>
    </source>
</evidence>
<evidence type="ECO:0000256" key="5">
    <source>
        <dbReference type="ARBA" id="ARBA00022660"/>
    </source>
</evidence>
<evidence type="ECO:0000256" key="1">
    <source>
        <dbReference type="ARBA" id="ARBA00003195"/>
    </source>
</evidence>
<dbReference type="RefSeq" id="XP_017698180.1">
    <property type="nucleotide sequence ID" value="XM_017842691.3"/>
</dbReference>
<dbReference type="OrthoDB" id="276296at2759"/>
<evidence type="ECO:0000256" key="4">
    <source>
        <dbReference type="ARBA" id="ARBA00022448"/>
    </source>
</evidence>
<dbReference type="GO" id="GO:0005739">
    <property type="term" value="C:mitochondrion"/>
    <property type="evidence" value="ECO:0007669"/>
    <property type="project" value="UniProtKB-SubCell"/>
</dbReference>
<dbReference type="PANTHER" id="PTHR13344">
    <property type="entry name" value="NADH-UBIQUINONE OXIDOREDUCTASE"/>
    <property type="match status" value="1"/>
</dbReference>
<accession>A0A8B7MTZ2</accession>
<keyword evidence="7" id="KW-0249">Electron transport</keyword>
<keyword evidence="8" id="KW-0496">Mitochondrion</keyword>
<keyword evidence="5" id="KW-0679">Respiratory chain</keyword>
<evidence type="ECO:0000256" key="3">
    <source>
        <dbReference type="ARBA" id="ARBA00010705"/>
    </source>
</evidence>
<reference evidence="10" key="1">
    <citation type="journal article" date="2019" name="Nat. Commun.">
        <title>Genome-wide association mapping of date palm fruit traits.</title>
        <authorList>
            <person name="Hazzouri K.M."/>
            <person name="Gros-Balthazard M."/>
            <person name="Flowers J.M."/>
            <person name="Copetti D."/>
            <person name="Lemansour A."/>
            <person name="Lebrun M."/>
            <person name="Masmoudi K."/>
            <person name="Ferrand S."/>
            <person name="Dhar M.I."/>
            <person name="Fresquez Z.A."/>
            <person name="Rosas U."/>
            <person name="Zhang J."/>
            <person name="Talag J."/>
            <person name="Lee S."/>
            <person name="Kudrna D."/>
            <person name="Powell R.F."/>
            <person name="Leitch I.J."/>
            <person name="Krueger R.R."/>
            <person name="Wing R.A."/>
            <person name="Amiri K.M.A."/>
            <person name="Purugganan M.D."/>
        </authorList>
    </citation>
    <scope>NUCLEOTIDE SEQUENCE [LARGE SCALE GENOMIC DNA]</scope>
    <source>
        <strain evidence="10">cv. Khalas</strain>
    </source>
</reference>
<evidence type="ECO:0000256" key="7">
    <source>
        <dbReference type="ARBA" id="ARBA00022982"/>
    </source>
</evidence>
<gene>
    <name evidence="11" type="primary">LOC103706728</name>
</gene>
<comment type="similarity">
    <text evidence="3">Belongs to the complex I NDUFA8 subunit family.</text>
</comment>
<comment type="subcellular location">
    <subcellularLocation>
        <location evidence="2">Mitochondrion</location>
    </subcellularLocation>
</comment>
<dbReference type="InterPro" id="IPR016680">
    <property type="entry name" value="NDUFA8"/>
</dbReference>
<keyword evidence="9" id="KW-1015">Disulfide bond</keyword>
<keyword evidence="4" id="KW-0813">Transport</keyword>
<dbReference type="Proteomes" id="UP000228380">
    <property type="component" value="Chromosome 13"/>
</dbReference>
<evidence type="ECO:0000256" key="6">
    <source>
        <dbReference type="ARBA" id="ARBA00022737"/>
    </source>
</evidence>
<name>A0A8B7MTZ2_PHODC</name>
<dbReference type="GO" id="GO:0006120">
    <property type="term" value="P:mitochondrial electron transport, NADH to ubiquinone"/>
    <property type="evidence" value="ECO:0007669"/>
    <property type="project" value="InterPro"/>
</dbReference>
<reference evidence="11" key="2">
    <citation type="submission" date="2025-08" db="UniProtKB">
        <authorList>
            <consortium name="RefSeq"/>
        </authorList>
    </citation>
    <scope>IDENTIFICATION</scope>
    <source>
        <tissue evidence="11">Young leaves</tissue>
    </source>
</reference>
<dbReference type="AlphaFoldDB" id="A0A8B7MTZ2"/>
<evidence type="ECO:0000313" key="10">
    <source>
        <dbReference type="Proteomes" id="UP000228380"/>
    </source>
</evidence>
<proteinExistence type="inferred from homology"/>
<keyword evidence="10" id="KW-1185">Reference proteome</keyword>
<keyword evidence="6" id="KW-0677">Repeat</keyword>
<evidence type="ECO:0000256" key="8">
    <source>
        <dbReference type="ARBA" id="ARBA00023128"/>
    </source>
</evidence>
<dbReference type="PANTHER" id="PTHR13344:SF0">
    <property type="entry name" value="NADH DEHYDROGENASE [UBIQUINONE] 1 ALPHA SUBCOMPLEX SUBUNIT 8"/>
    <property type="match status" value="1"/>
</dbReference>
<evidence type="ECO:0000256" key="2">
    <source>
        <dbReference type="ARBA" id="ARBA00004173"/>
    </source>
</evidence>
<sequence>MSSTVNAAGEPISTSAVLMAASKHIAVRCRSENVAFINCKKKDPNPEKCLDKGRVVTHCVLNLKNLFHQGQYKHNLFERASSEVSQRDRCLCRLHVLLYQ</sequence>
<evidence type="ECO:0000256" key="9">
    <source>
        <dbReference type="ARBA" id="ARBA00023157"/>
    </source>
</evidence>
<organism evidence="10 11">
    <name type="scientific">Phoenix dactylifera</name>
    <name type="common">Date palm</name>
    <dbReference type="NCBI Taxonomy" id="42345"/>
    <lineage>
        <taxon>Eukaryota</taxon>
        <taxon>Viridiplantae</taxon>
        <taxon>Streptophyta</taxon>
        <taxon>Embryophyta</taxon>
        <taxon>Tracheophyta</taxon>
        <taxon>Spermatophyta</taxon>
        <taxon>Magnoliopsida</taxon>
        <taxon>Liliopsida</taxon>
        <taxon>Arecaceae</taxon>
        <taxon>Coryphoideae</taxon>
        <taxon>Phoeniceae</taxon>
        <taxon>Phoenix</taxon>
    </lineage>
</organism>
<protein>
    <submittedName>
        <fullName evidence="11">NADH dehydrogenase [ubiquinone] 1 alpha subcomplex subunit 8-B-like isoform X2</fullName>
    </submittedName>
</protein>
<comment type="function">
    <text evidence="1">Accessory subunit of the mitochondrial membrane respiratory chain NADH dehydrogenase (Complex I), that is believed not to be involved in catalysis. Complex I functions in the transfer of electrons from NADH to the respiratory chain. The immediate electron acceptor for the enzyme is believed to be ubiquinone.</text>
</comment>